<evidence type="ECO:0000313" key="3">
    <source>
        <dbReference type="Proteomes" id="UP000824120"/>
    </source>
</evidence>
<dbReference type="InterPro" id="IPR000467">
    <property type="entry name" value="G_patch_dom"/>
</dbReference>
<evidence type="ECO:0000259" key="1">
    <source>
        <dbReference type="Pfam" id="PF01585"/>
    </source>
</evidence>
<feature type="domain" description="G-patch" evidence="1">
    <location>
        <begin position="132"/>
        <end position="162"/>
    </location>
</feature>
<comment type="caution">
    <text evidence="2">The sequence shown here is derived from an EMBL/GenBank/DDBJ whole genome shotgun (WGS) entry which is preliminary data.</text>
</comment>
<dbReference type="EMBL" id="JACXVP010000007">
    <property type="protein sequence ID" value="KAG5595061.1"/>
    <property type="molecule type" value="Genomic_DNA"/>
</dbReference>
<reference evidence="2 3" key="1">
    <citation type="submission" date="2020-09" db="EMBL/GenBank/DDBJ databases">
        <title>De no assembly of potato wild relative species, Solanum commersonii.</title>
        <authorList>
            <person name="Cho K."/>
        </authorList>
    </citation>
    <scope>NUCLEOTIDE SEQUENCE [LARGE SCALE GENOMIC DNA]</scope>
    <source>
        <strain evidence="2">LZ3.2</strain>
        <tissue evidence="2">Leaf</tissue>
    </source>
</reference>
<organism evidence="2 3">
    <name type="scientific">Solanum commersonii</name>
    <name type="common">Commerson's wild potato</name>
    <name type="synonym">Commerson's nightshade</name>
    <dbReference type="NCBI Taxonomy" id="4109"/>
    <lineage>
        <taxon>Eukaryota</taxon>
        <taxon>Viridiplantae</taxon>
        <taxon>Streptophyta</taxon>
        <taxon>Embryophyta</taxon>
        <taxon>Tracheophyta</taxon>
        <taxon>Spermatophyta</taxon>
        <taxon>Magnoliopsida</taxon>
        <taxon>eudicotyledons</taxon>
        <taxon>Gunneridae</taxon>
        <taxon>Pentapetalae</taxon>
        <taxon>asterids</taxon>
        <taxon>lamiids</taxon>
        <taxon>Solanales</taxon>
        <taxon>Solanaceae</taxon>
        <taxon>Solanoideae</taxon>
        <taxon>Solaneae</taxon>
        <taxon>Solanum</taxon>
    </lineage>
</organism>
<gene>
    <name evidence="2" type="ORF">H5410_036293</name>
</gene>
<dbReference type="Pfam" id="PF01585">
    <property type="entry name" value="G-patch"/>
    <property type="match status" value="1"/>
</dbReference>
<protein>
    <recommendedName>
        <fullName evidence="1">G-patch domain-containing protein</fullName>
    </recommendedName>
</protein>
<proteinExistence type="predicted"/>
<dbReference type="OrthoDB" id="1305461at2759"/>
<dbReference type="Proteomes" id="UP000824120">
    <property type="component" value="Chromosome 7"/>
</dbReference>
<accession>A0A9J5Y4D0</accession>
<sequence length="248" mass="27421">MVTLDDEYRTPDYPNIDEVDAMTSSAQPVITVQLRKPLTVQTYLPRVVVTTLVAKKPEYDTKAVPWDYRAKVTIHEELSHPIHSVNSIPVTDELDGATFHTLEIMQAIKVNEGAEPEDTKLSSATKMVASKMLKYGYQPKNGLGPKSNGIVEPIQLKHQRGTNRLRYELTSGRDCHGSSDTIFVPEQALILDQASVDDIVEGLGNMFVAMAGEEEGINLNKLTICDAKPKTNLAELDHQPVPVSTRVL</sequence>
<name>A0A9J5Y4D0_SOLCO</name>
<dbReference type="GO" id="GO:0003676">
    <property type="term" value="F:nucleic acid binding"/>
    <property type="evidence" value="ECO:0007669"/>
    <property type="project" value="InterPro"/>
</dbReference>
<dbReference type="AlphaFoldDB" id="A0A9J5Y4D0"/>
<evidence type="ECO:0000313" key="2">
    <source>
        <dbReference type="EMBL" id="KAG5595061.1"/>
    </source>
</evidence>
<feature type="non-terminal residue" evidence="2">
    <location>
        <position position="248"/>
    </location>
</feature>
<keyword evidence="3" id="KW-1185">Reference proteome</keyword>